<accession>A0A1F7S6M4</accession>
<reference evidence="1 2" key="1">
    <citation type="journal article" date="2016" name="Nat. Commun.">
        <title>Thousands of microbial genomes shed light on interconnected biogeochemical processes in an aquifer system.</title>
        <authorList>
            <person name="Anantharaman K."/>
            <person name="Brown C.T."/>
            <person name="Hug L.A."/>
            <person name="Sharon I."/>
            <person name="Castelle C.J."/>
            <person name="Probst A.J."/>
            <person name="Thomas B.C."/>
            <person name="Singh A."/>
            <person name="Wilkins M.J."/>
            <person name="Karaoz U."/>
            <person name="Brodie E.L."/>
            <person name="Williams K.H."/>
            <person name="Hubbard S.S."/>
            <person name="Banfield J.F."/>
        </authorList>
    </citation>
    <scope>NUCLEOTIDE SEQUENCE [LARGE SCALE GENOMIC DNA]</scope>
</reference>
<evidence type="ECO:0000313" key="2">
    <source>
        <dbReference type="Proteomes" id="UP000179266"/>
    </source>
</evidence>
<gene>
    <name evidence="1" type="ORF">A2161_05250</name>
</gene>
<dbReference type="AlphaFoldDB" id="A0A1F7S6M4"/>
<protein>
    <submittedName>
        <fullName evidence="1">Uncharacterized protein</fullName>
    </submittedName>
</protein>
<comment type="caution">
    <text evidence="1">The sequence shown here is derived from an EMBL/GenBank/DDBJ whole genome shotgun (WGS) entry which is preliminary data.</text>
</comment>
<organism evidence="1 2">
    <name type="scientific">Candidatus Schekmanbacteria bacterium RBG_13_48_7</name>
    <dbReference type="NCBI Taxonomy" id="1817878"/>
    <lineage>
        <taxon>Bacteria</taxon>
        <taxon>Candidatus Schekmaniibacteriota</taxon>
    </lineage>
</organism>
<name>A0A1F7S6M4_9BACT</name>
<dbReference type="Proteomes" id="UP000179266">
    <property type="component" value="Unassembled WGS sequence"/>
</dbReference>
<proteinExistence type="predicted"/>
<dbReference type="PROSITE" id="PS51257">
    <property type="entry name" value="PROKAR_LIPOPROTEIN"/>
    <property type="match status" value="1"/>
</dbReference>
<sequence>MMRKIIKVTNFVLMWLILVFIISGLSCSKNQENIGEKSEDTPVASEKSQTKLPGMQKYVTEQATFILYLPTGWKAAEGTQPGFRTVISSDPSELYEVAMFYGVSPTGKDVEALTRLFIAGIGNQFPDLKLQNVMSSADKKRITLDASFTHPEKGQRIFKAWISVTDTNFVYSSIETPYGKFEQEKQLLLTILSNIRIIKGAYNRNQSAIVNPELTTYRLRDGSASFSIPRGWKVNERGSGQFAAISPDKQSSFIAGTISIMSPTMGVKVPGYLISPYLNPHNAFQFITSSQGLASDMLFVEVNQETEIARQISKVYTAGAVTVENFIYTCQTKNGKTKGYTIGFSFGTRLNTNWSFQHLTVTAPEDKFDSFAETFAYMIQSYTINEAWAKNYVAQGLSRLRQLQQQTSRMVARNALEIHEMMQAAYDERQKSQDYIDYQRTNFIRDEQDWISNMEGGTVYHTDNWGTQNTTTGEYWEGQPFDSIHFQGDNPKHNEQMIPIDSRKLWEQNIP</sequence>
<dbReference type="EMBL" id="MGDD01000017">
    <property type="protein sequence ID" value="OGL49432.1"/>
    <property type="molecule type" value="Genomic_DNA"/>
</dbReference>
<evidence type="ECO:0000313" key="1">
    <source>
        <dbReference type="EMBL" id="OGL49432.1"/>
    </source>
</evidence>